<dbReference type="PRINTS" id="PR00081">
    <property type="entry name" value="GDHRDH"/>
</dbReference>
<dbReference type="InterPro" id="IPR036291">
    <property type="entry name" value="NAD(P)-bd_dom_sf"/>
</dbReference>
<dbReference type="EMBL" id="BSOW01000009">
    <property type="protein sequence ID" value="GLR86336.1"/>
    <property type="molecule type" value="Genomic_DNA"/>
</dbReference>
<dbReference type="PROSITE" id="PS00061">
    <property type="entry name" value="ADH_SHORT"/>
    <property type="match status" value="1"/>
</dbReference>
<evidence type="ECO:0000313" key="3">
    <source>
        <dbReference type="Proteomes" id="UP001156905"/>
    </source>
</evidence>
<protein>
    <submittedName>
        <fullName evidence="2">Glucose-1-dehydrogenase</fullName>
    </submittedName>
</protein>
<evidence type="ECO:0000313" key="2">
    <source>
        <dbReference type="EMBL" id="GLR86336.1"/>
    </source>
</evidence>
<dbReference type="Gene3D" id="3.40.50.720">
    <property type="entry name" value="NAD(P)-binding Rossmann-like Domain"/>
    <property type="match status" value="1"/>
</dbReference>
<dbReference type="PANTHER" id="PTHR42760:SF132">
    <property type="entry name" value="SHORT-CHAIN DEHYDROGENASE_REDUCTASE FAMILY PROTEIN"/>
    <property type="match status" value="1"/>
</dbReference>
<dbReference type="InterPro" id="IPR002347">
    <property type="entry name" value="SDR_fam"/>
</dbReference>
<dbReference type="Proteomes" id="UP001156905">
    <property type="component" value="Unassembled WGS sequence"/>
</dbReference>
<dbReference type="PRINTS" id="PR00080">
    <property type="entry name" value="SDRFAMILY"/>
</dbReference>
<name>A0ABQ6AXR5_9BRAD</name>
<keyword evidence="3" id="KW-1185">Reference proteome</keyword>
<comment type="caution">
    <text evidence="2">The sequence shown here is derived from an EMBL/GenBank/DDBJ whole genome shotgun (WGS) entry which is preliminary data.</text>
</comment>
<accession>A0ABQ6AXR5</accession>
<dbReference type="NCBIfam" id="NF005559">
    <property type="entry name" value="PRK07231.1"/>
    <property type="match status" value="1"/>
</dbReference>
<sequence>MQHSDRSTSFASRLVGQYALVTGASQGIGRAIAIRFAQEGAIVAINYLEHRADAEQTLAMAQAASRDRGHGDRDHLVVQANVGVEVDIARMFETILSRWPRLDCLVNNAGFQKESPSEALDVEAYRRIIDVNLGGAVLCAQKALAHFVSRGGGGTIVNCSSVHQIVPKPGYLAYSISKGGMANLTRTLALEFAGRGIRVNAVGPGAIDTPINAAWTGDAKKRAGVESHIPLGRVGTAEEIAAVFAFLASDEASYITGQTIYACGGITLFGEFRENWAS</sequence>
<reference evidence="3" key="1">
    <citation type="journal article" date="2019" name="Int. J. Syst. Evol. Microbiol.">
        <title>The Global Catalogue of Microorganisms (GCM) 10K type strain sequencing project: providing services to taxonomists for standard genome sequencing and annotation.</title>
        <authorList>
            <consortium name="The Broad Institute Genomics Platform"/>
            <consortium name="The Broad Institute Genome Sequencing Center for Infectious Disease"/>
            <person name="Wu L."/>
            <person name="Ma J."/>
        </authorList>
    </citation>
    <scope>NUCLEOTIDE SEQUENCE [LARGE SCALE GENOMIC DNA]</scope>
    <source>
        <strain evidence="3">NBRC 102520</strain>
    </source>
</reference>
<dbReference type="RefSeq" id="WP_284266600.1">
    <property type="nucleotide sequence ID" value="NZ_BSOW01000009.1"/>
</dbReference>
<dbReference type="PANTHER" id="PTHR42760">
    <property type="entry name" value="SHORT-CHAIN DEHYDROGENASES/REDUCTASES FAMILY MEMBER"/>
    <property type="match status" value="1"/>
</dbReference>
<proteinExistence type="inferred from homology"/>
<dbReference type="InterPro" id="IPR020904">
    <property type="entry name" value="Sc_DH/Rdtase_CS"/>
</dbReference>
<dbReference type="SUPFAM" id="SSF51735">
    <property type="entry name" value="NAD(P)-binding Rossmann-fold domains"/>
    <property type="match status" value="1"/>
</dbReference>
<gene>
    <name evidence="2" type="primary">gdh</name>
    <name evidence="2" type="ORF">GCM10007857_30470</name>
</gene>
<comment type="similarity">
    <text evidence="1">Belongs to the short-chain dehydrogenases/reductases (SDR) family.</text>
</comment>
<evidence type="ECO:0000256" key="1">
    <source>
        <dbReference type="ARBA" id="ARBA00006484"/>
    </source>
</evidence>
<dbReference type="Pfam" id="PF13561">
    <property type="entry name" value="adh_short_C2"/>
    <property type="match status" value="1"/>
</dbReference>
<organism evidence="2 3">
    <name type="scientific">Bradyrhizobium iriomotense</name>
    <dbReference type="NCBI Taxonomy" id="441950"/>
    <lineage>
        <taxon>Bacteria</taxon>
        <taxon>Pseudomonadati</taxon>
        <taxon>Pseudomonadota</taxon>
        <taxon>Alphaproteobacteria</taxon>
        <taxon>Hyphomicrobiales</taxon>
        <taxon>Nitrobacteraceae</taxon>
        <taxon>Bradyrhizobium</taxon>
    </lineage>
</organism>